<name>A0ABM5WG46_9BURK</name>
<dbReference type="PANTHER" id="PTHR43742">
    <property type="entry name" value="TRIMETHYLAMINE-N-OXIDE REDUCTASE"/>
    <property type="match status" value="1"/>
</dbReference>
<proteinExistence type="inferred from homology"/>
<dbReference type="Gene3D" id="2.20.25.90">
    <property type="entry name" value="ADC-like domains"/>
    <property type="match status" value="1"/>
</dbReference>
<evidence type="ECO:0000256" key="6">
    <source>
        <dbReference type="ARBA" id="ARBA00023004"/>
    </source>
</evidence>
<evidence type="ECO:0000313" key="10">
    <source>
        <dbReference type="Proteomes" id="UP000060277"/>
    </source>
</evidence>
<keyword evidence="3" id="KW-0500">Molybdenum</keyword>
<dbReference type="Pfam" id="PF04879">
    <property type="entry name" value="Molybdop_Fe4S4"/>
    <property type="match status" value="1"/>
</dbReference>
<comment type="cofactor">
    <cofactor evidence="1">
        <name>Mo-bis(molybdopterin guanine dinucleotide)</name>
        <dbReference type="ChEBI" id="CHEBI:60539"/>
    </cofactor>
</comment>
<dbReference type="PROSITE" id="PS00932">
    <property type="entry name" value="MOLYBDOPTERIN_PROK_3"/>
    <property type="match status" value="1"/>
</dbReference>
<dbReference type="InterPro" id="IPR006655">
    <property type="entry name" value="Mopterin_OxRdtase_prok_CS"/>
</dbReference>
<dbReference type="PROSITE" id="PS51669">
    <property type="entry name" value="4FE4S_MOW_BIS_MGD"/>
    <property type="match status" value="1"/>
</dbReference>
<evidence type="ECO:0000259" key="8">
    <source>
        <dbReference type="PROSITE" id="PS51669"/>
    </source>
</evidence>
<dbReference type="Gene3D" id="3.40.228.10">
    <property type="entry name" value="Dimethylsulfoxide Reductase, domain 2"/>
    <property type="match status" value="1"/>
</dbReference>
<dbReference type="Gene3D" id="2.40.40.20">
    <property type="match status" value="1"/>
</dbReference>
<protein>
    <submittedName>
        <fullName evidence="9">Molybdopterin oxidoreductase</fullName>
    </submittedName>
</protein>
<dbReference type="SUPFAM" id="SSF50692">
    <property type="entry name" value="ADC-like"/>
    <property type="match status" value="1"/>
</dbReference>
<feature type="domain" description="4Fe-4S Mo/W bis-MGD-type" evidence="8">
    <location>
        <begin position="5"/>
        <end position="62"/>
    </location>
</feature>
<dbReference type="PANTHER" id="PTHR43742:SF6">
    <property type="entry name" value="OXIDOREDUCTASE YYAE-RELATED"/>
    <property type="match status" value="1"/>
</dbReference>
<dbReference type="SMART" id="SM00926">
    <property type="entry name" value="Molybdop_Fe4S4"/>
    <property type="match status" value="1"/>
</dbReference>
<dbReference type="Proteomes" id="UP000060277">
    <property type="component" value="Chromosome"/>
</dbReference>
<dbReference type="Gene3D" id="3.40.50.740">
    <property type="match status" value="1"/>
</dbReference>
<gene>
    <name evidence="9" type="ORF">AT302_05325</name>
</gene>
<keyword evidence="10" id="KW-1185">Reference proteome</keyword>
<dbReference type="InterPro" id="IPR009010">
    <property type="entry name" value="Asp_de-COase-like_dom_sf"/>
</dbReference>
<dbReference type="SUPFAM" id="SSF53706">
    <property type="entry name" value="Formate dehydrogenase/DMSO reductase, domains 1-3"/>
    <property type="match status" value="1"/>
</dbReference>
<evidence type="ECO:0000256" key="4">
    <source>
        <dbReference type="ARBA" id="ARBA00022723"/>
    </source>
</evidence>
<dbReference type="InterPro" id="IPR006656">
    <property type="entry name" value="Mopterin_OxRdtase"/>
</dbReference>
<reference evidence="10" key="1">
    <citation type="submission" date="2015-12" db="EMBL/GenBank/DDBJ databases">
        <title>Complete genome sequence of Pandoraea norimbergensis DSM 11628.</title>
        <authorList>
            <person name="Ee R."/>
            <person name="Lim Y.-L."/>
            <person name="Yong D."/>
            <person name="Yin W.-F."/>
            <person name="Chan K.-G."/>
        </authorList>
    </citation>
    <scope>NUCLEOTIDE SEQUENCE [LARGE SCALE GENOMIC DNA]</scope>
    <source>
        <strain evidence="10">DSM 11628</strain>
    </source>
</reference>
<comment type="similarity">
    <text evidence="2">Belongs to the prokaryotic molybdopterin-containing oxidoreductase family.</text>
</comment>
<keyword evidence="4" id="KW-0479">Metal-binding</keyword>
<dbReference type="RefSeq" id="WP_058376205.1">
    <property type="nucleotide sequence ID" value="NZ_CP013480.3"/>
</dbReference>
<dbReference type="Pfam" id="PF00384">
    <property type="entry name" value="Molybdopterin"/>
    <property type="match status" value="1"/>
</dbReference>
<keyword evidence="7" id="KW-0411">Iron-sulfur</keyword>
<evidence type="ECO:0000256" key="5">
    <source>
        <dbReference type="ARBA" id="ARBA00023002"/>
    </source>
</evidence>
<dbReference type="Pfam" id="PF01568">
    <property type="entry name" value="Molydop_binding"/>
    <property type="match status" value="1"/>
</dbReference>
<accession>A0ABM5WG46</accession>
<dbReference type="EMBL" id="CP013480">
    <property type="protein sequence ID" value="ALS59268.1"/>
    <property type="molecule type" value="Genomic_DNA"/>
</dbReference>
<dbReference type="InterPro" id="IPR006657">
    <property type="entry name" value="MoPterin_dinucl-bd_dom"/>
</dbReference>
<evidence type="ECO:0000313" key="9">
    <source>
        <dbReference type="EMBL" id="ALS59268.1"/>
    </source>
</evidence>
<keyword evidence="5" id="KW-0560">Oxidoreductase</keyword>
<dbReference type="InterPro" id="IPR050612">
    <property type="entry name" value="Prok_Mopterin_Oxidored"/>
</dbReference>
<keyword evidence="6" id="KW-0408">Iron</keyword>
<dbReference type="Gene3D" id="3.30.2070.10">
    <property type="entry name" value="Formate dehydrogenase/DMSO reductase"/>
    <property type="match status" value="1"/>
</dbReference>
<dbReference type="InterPro" id="IPR037920">
    <property type="entry name" value="YoaE_C"/>
</dbReference>
<evidence type="ECO:0000256" key="2">
    <source>
        <dbReference type="ARBA" id="ARBA00010312"/>
    </source>
</evidence>
<sequence>MTSNVHVVRAACPHDCPDTCALHVTVENGVAIKVQGDPDHPTTKGVLCTKVSRYTERTYHPDRLLHPLKRVGPKGAGKFVQVSWDQALDEIAARLTEIAARDPEAILPYSYAGTMGFVQGETMAARFFNKLGASDLDRTICASAGAAGLRYTYGAGVGMHVEHFVDSKLILIWGSNPITSSVHFWAIAQEAKRRGAKLIAIDPYRSLTAEKCHQHIALLPGTDAALALGMMHVLIAEDLVDHEYIAQHTVGYAQLKERAQRYTPARVAEICGISEETVITLAREYASAKPASIRLNYGMQRAKGGGQATRAVACLPALIGAWRDPAGGMLMSTSGFAPVDGLAQTRPDLRPVPDKVPRLVNMSAIGDALCHPGDASFGPKIEALVVYNSNPVAVAPESSKVASGFGREDLFTVVLEHFQTDTADYADFVLPATTQLEHLDIHKAYGHTYLLANNPAIAPLGETKPNSEIFRVLAQRMGWQEPCFLDSDDQLAEQSIRWADPRMAGTDWETLKRDGWVRYDLPEAPFANGGFFTPSGKCEFYSERMVQEGFDPLPDWVPPYESVASNPKLAARYPLAMISPPARNFLNSSFVNVDSLRSSVGEPTLDIHPADAAPRGIADGAGVRIFNDRGTLNAKARVTEKAREGVVVGLSIWWKKLAPDGKNANEVTSQQLTDLGRAPTFYDCLVDVAPA</sequence>
<dbReference type="CDD" id="cd02786">
    <property type="entry name" value="MopB_CT_3"/>
    <property type="match status" value="1"/>
</dbReference>
<evidence type="ECO:0000256" key="3">
    <source>
        <dbReference type="ARBA" id="ARBA00022505"/>
    </source>
</evidence>
<dbReference type="InterPro" id="IPR006963">
    <property type="entry name" value="Mopterin_OxRdtase_4Fe-4S_dom"/>
</dbReference>
<dbReference type="CDD" id="cd02766">
    <property type="entry name" value="MopB_3"/>
    <property type="match status" value="1"/>
</dbReference>
<evidence type="ECO:0000256" key="1">
    <source>
        <dbReference type="ARBA" id="ARBA00001942"/>
    </source>
</evidence>
<organism evidence="9 10">
    <name type="scientific">Pandoraea norimbergensis</name>
    <dbReference type="NCBI Taxonomy" id="93219"/>
    <lineage>
        <taxon>Bacteria</taxon>
        <taxon>Pseudomonadati</taxon>
        <taxon>Pseudomonadota</taxon>
        <taxon>Betaproteobacteria</taxon>
        <taxon>Burkholderiales</taxon>
        <taxon>Burkholderiaceae</taxon>
        <taxon>Pandoraea</taxon>
    </lineage>
</organism>
<evidence type="ECO:0000256" key="7">
    <source>
        <dbReference type="ARBA" id="ARBA00023014"/>
    </source>
</evidence>